<evidence type="ECO:0000256" key="1">
    <source>
        <dbReference type="SAM" id="MobiDB-lite"/>
    </source>
</evidence>
<feature type="region of interest" description="Disordered" evidence="1">
    <location>
        <begin position="13"/>
        <end position="37"/>
    </location>
</feature>
<dbReference type="EMBL" id="KQ978801">
    <property type="protein sequence ID" value="KYN28280.1"/>
    <property type="molecule type" value="Genomic_DNA"/>
</dbReference>
<dbReference type="AlphaFoldDB" id="A0A195EJ40"/>
<feature type="region of interest" description="Disordered" evidence="1">
    <location>
        <begin position="155"/>
        <end position="175"/>
    </location>
</feature>
<reference evidence="2 3" key="1">
    <citation type="submission" date="2015-09" db="EMBL/GenBank/DDBJ databases">
        <title>Trachymyrmex cornetzi WGS genome.</title>
        <authorList>
            <person name="Nygaard S."/>
            <person name="Hu H."/>
            <person name="Boomsma J."/>
            <person name="Zhang G."/>
        </authorList>
    </citation>
    <scope>NUCLEOTIDE SEQUENCE [LARGE SCALE GENOMIC DNA]</scope>
    <source>
        <strain evidence="2">Tcor2-1</strain>
        <tissue evidence="2">Whole body</tissue>
    </source>
</reference>
<evidence type="ECO:0000313" key="2">
    <source>
        <dbReference type="EMBL" id="KYN28280.1"/>
    </source>
</evidence>
<feature type="compositionally biased region" description="Basic residues" evidence="1">
    <location>
        <begin position="13"/>
        <end position="31"/>
    </location>
</feature>
<organism evidence="2 3">
    <name type="scientific">Trachymyrmex cornetzi</name>
    <dbReference type="NCBI Taxonomy" id="471704"/>
    <lineage>
        <taxon>Eukaryota</taxon>
        <taxon>Metazoa</taxon>
        <taxon>Ecdysozoa</taxon>
        <taxon>Arthropoda</taxon>
        <taxon>Hexapoda</taxon>
        <taxon>Insecta</taxon>
        <taxon>Pterygota</taxon>
        <taxon>Neoptera</taxon>
        <taxon>Endopterygota</taxon>
        <taxon>Hymenoptera</taxon>
        <taxon>Apocrita</taxon>
        <taxon>Aculeata</taxon>
        <taxon>Formicoidea</taxon>
        <taxon>Formicidae</taxon>
        <taxon>Myrmicinae</taxon>
        <taxon>Trachymyrmex</taxon>
    </lineage>
</organism>
<accession>A0A195EJ40</accession>
<protein>
    <submittedName>
        <fullName evidence="2">Uncharacterized protein</fullName>
    </submittedName>
</protein>
<sequence length="249" mass="28343">MDGGKKLLLEVTRRRRRRRRRRHRRRGRRGGKAREERRRRMLRHRISRARTTCPCLPTSSYLYILYAYVACVRVCVWVGTCERTGGTYALRRSSNTRANRPGWRYRVSNGPNRKKKSRRRGIAVLFDGKQPDASGRKLYTVSMYNAGTIGLSHATTRSQRAPSRGAFDVSHTGTLGTLPTRQADVTARGNARGVSSKPEEPCRCSPCALPMVLEPDKFGFSERMGCILRIPRGRTPFSNLSLVDSFELN</sequence>
<evidence type="ECO:0000313" key="3">
    <source>
        <dbReference type="Proteomes" id="UP000078492"/>
    </source>
</evidence>
<dbReference type="Proteomes" id="UP000078492">
    <property type="component" value="Unassembled WGS sequence"/>
</dbReference>
<gene>
    <name evidence="2" type="ORF">ALC57_02341</name>
</gene>
<proteinExistence type="predicted"/>
<keyword evidence="3" id="KW-1185">Reference proteome</keyword>
<name>A0A195EJ40_9HYME</name>